<dbReference type="InterPro" id="IPR055301">
    <property type="entry name" value="Lea14-like_2"/>
</dbReference>
<evidence type="ECO:0000313" key="3">
    <source>
        <dbReference type="Proteomes" id="UP000652761"/>
    </source>
</evidence>
<accession>A0A843U883</accession>
<dbReference type="OrthoDB" id="1929523at2759"/>
<keyword evidence="3" id="KW-1185">Reference proteome</keyword>
<dbReference type="PANTHER" id="PTHR31852">
    <property type="entry name" value="LATE EMBRYOGENESIS ABUNDANT (LEA) HYDROXYPROLINE-RICH GLYCOPROTEIN FAMILY"/>
    <property type="match status" value="1"/>
</dbReference>
<organism evidence="2 3">
    <name type="scientific">Colocasia esculenta</name>
    <name type="common">Wild taro</name>
    <name type="synonym">Arum esculentum</name>
    <dbReference type="NCBI Taxonomy" id="4460"/>
    <lineage>
        <taxon>Eukaryota</taxon>
        <taxon>Viridiplantae</taxon>
        <taxon>Streptophyta</taxon>
        <taxon>Embryophyta</taxon>
        <taxon>Tracheophyta</taxon>
        <taxon>Spermatophyta</taxon>
        <taxon>Magnoliopsida</taxon>
        <taxon>Liliopsida</taxon>
        <taxon>Araceae</taxon>
        <taxon>Aroideae</taxon>
        <taxon>Colocasieae</taxon>
        <taxon>Colocasia</taxon>
    </lineage>
</organism>
<dbReference type="Pfam" id="PF03168">
    <property type="entry name" value="LEA_2"/>
    <property type="match status" value="1"/>
</dbReference>
<sequence>MKALKVSKPRSKRGKLCAAAIFLLLSVFLLLLILGLTVFRPRHAVTVVNSVRLTGVRAGFNAPALGVDVNATLLLDISVTNPNRAGFRYPDGGTAELYYRGTLVGEAAIPPGEIGTEETIQMNVTLTVMAGRLIADSNVYSDVLSGSLPLTTYTKIAGRVTVMGWFKHHVVTSTTCDVVVNISTQTLTNSDCKYKTKL</sequence>
<dbReference type="Proteomes" id="UP000652761">
    <property type="component" value="Unassembled WGS sequence"/>
</dbReference>
<dbReference type="Gene3D" id="2.60.40.1820">
    <property type="match status" value="1"/>
</dbReference>
<dbReference type="AlphaFoldDB" id="A0A843U883"/>
<proteinExistence type="predicted"/>
<evidence type="ECO:0000259" key="1">
    <source>
        <dbReference type="Pfam" id="PF03168"/>
    </source>
</evidence>
<name>A0A843U883_COLES</name>
<protein>
    <recommendedName>
        <fullName evidence="1">Late embryogenesis abundant protein LEA-2 subgroup domain-containing protein</fullName>
    </recommendedName>
</protein>
<dbReference type="EMBL" id="NMUH01000476">
    <property type="protein sequence ID" value="MQL79808.1"/>
    <property type="molecule type" value="Genomic_DNA"/>
</dbReference>
<gene>
    <name evidence="2" type="ORF">Taro_012263</name>
</gene>
<feature type="domain" description="Late embryogenesis abundant protein LEA-2 subgroup" evidence="1">
    <location>
        <begin position="77"/>
        <end position="170"/>
    </location>
</feature>
<evidence type="ECO:0000313" key="2">
    <source>
        <dbReference type="EMBL" id="MQL79808.1"/>
    </source>
</evidence>
<comment type="caution">
    <text evidence="2">The sequence shown here is derived from an EMBL/GenBank/DDBJ whole genome shotgun (WGS) entry which is preliminary data.</text>
</comment>
<reference evidence="2" key="1">
    <citation type="submission" date="2017-07" db="EMBL/GenBank/DDBJ databases">
        <title>Taro Niue Genome Assembly and Annotation.</title>
        <authorList>
            <person name="Atibalentja N."/>
            <person name="Keating K."/>
            <person name="Fields C.J."/>
        </authorList>
    </citation>
    <scope>NUCLEOTIDE SEQUENCE</scope>
    <source>
        <strain evidence="2">Niue_2</strain>
        <tissue evidence="2">Leaf</tissue>
    </source>
</reference>
<dbReference type="InterPro" id="IPR004864">
    <property type="entry name" value="LEA_2"/>
</dbReference>